<reference evidence="1 2" key="1">
    <citation type="submission" date="2020-05" db="EMBL/GenBank/DDBJ databases">
        <title>Horizontal transmission and recombination maintain forever young bacterial symbiont genomes.</title>
        <authorList>
            <person name="Russell S.L."/>
            <person name="Pepper-Tunick E."/>
            <person name="Svedberg J."/>
            <person name="Byrne A."/>
            <person name="Ruelas Castillo J."/>
            <person name="Vollmers C."/>
            <person name="Beinart R.A."/>
            <person name="Corbett-Detig R."/>
        </authorList>
    </citation>
    <scope>NUCLEOTIDE SEQUENCE [LARGE SCALE GENOMIC DNA]</scope>
    <source>
        <strain evidence="1">Monterey_2004</strain>
    </source>
</reference>
<accession>A0A853GEF3</accession>
<evidence type="ECO:0000313" key="1">
    <source>
        <dbReference type="EMBL" id="NYT52871.1"/>
    </source>
</evidence>
<gene>
    <name evidence="1" type="ORF">H0A74_04825</name>
</gene>
<dbReference type="Proteomes" id="UP000525329">
    <property type="component" value="Unassembled WGS sequence"/>
</dbReference>
<dbReference type="EMBL" id="JACCHU010000002">
    <property type="protein sequence ID" value="NYT52871.1"/>
    <property type="molecule type" value="Genomic_DNA"/>
</dbReference>
<sequence length="154" mass="18183">MVLWRESVIKLSVSQAARKLGVSRAHIQTQINLGKLQTHEGYVTTDSIRLAYPKISLHSEQDKYIQKMQQIKSDAMFKAGIDYFTKQENEEKLINIISALKSKLYKEELRNEHYSMVFEELYSRLNIFEKCCHTQDKESLHKLQYWIKIQSNLN</sequence>
<name>A0A853GEF3_9GAMM</name>
<protein>
    <submittedName>
        <fullName evidence="1">Uncharacterized protein</fullName>
    </submittedName>
</protein>
<organism evidence="1 2">
    <name type="scientific">Candidatus Vesicomyosocius endoextente</name>
    <dbReference type="NCBI Taxonomy" id="2738853"/>
    <lineage>
        <taxon>Bacteria</taxon>
        <taxon>Pseudomonadati</taxon>
        <taxon>Pseudomonadota</taxon>
        <taxon>Gammaproteobacteria</taxon>
        <taxon>Candidatus Pseudothioglobaceae</taxon>
        <taxon>Candidatus Vesicomyidisocius</taxon>
    </lineage>
</organism>
<comment type="caution">
    <text evidence="1">The sequence shown here is derived from an EMBL/GenBank/DDBJ whole genome shotgun (WGS) entry which is preliminary data.</text>
</comment>
<proteinExistence type="predicted"/>
<evidence type="ECO:0000313" key="2">
    <source>
        <dbReference type="Proteomes" id="UP000525329"/>
    </source>
</evidence>
<dbReference type="AlphaFoldDB" id="A0A853GEF3"/>